<dbReference type="GO" id="GO:0003677">
    <property type="term" value="F:DNA binding"/>
    <property type="evidence" value="ECO:0007669"/>
    <property type="project" value="UniProtKB-KW"/>
</dbReference>
<evidence type="ECO:0000256" key="3">
    <source>
        <dbReference type="ARBA" id="ARBA00022801"/>
    </source>
</evidence>
<evidence type="ECO:0000313" key="14">
    <source>
        <dbReference type="EMBL" id="CAD8222583.1"/>
    </source>
</evidence>
<evidence type="ECO:0000256" key="6">
    <source>
        <dbReference type="ARBA" id="ARBA00023125"/>
    </source>
</evidence>
<evidence type="ECO:0000256" key="7">
    <source>
        <dbReference type="ARBA" id="ARBA00023235"/>
    </source>
</evidence>
<reference evidence="14" key="1">
    <citation type="submission" date="2021-01" db="EMBL/GenBank/DDBJ databases">
        <authorList>
            <person name="Corre E."/>
            <person name="Pelletier E."/>
            <person name="Niang G."/>
            <person name="Scheremetjew M."/>
            <person name="Finn R."/>
            <person name="Kale V."/>
            <person name="Holt S."/>
            <person name="Cochrane G."/>
            <person name="Meng A."/>
            <person name="Brown T."/>
            <person name="Cohen L."/>
        </authorList>
    </citation>
    <scope>NUCLEOTIDE SEQUENCE</scope>
    <source>
        <strain evidence="14">Clade-A-BCC118000</strain>
    </source>
</reference>
<dbReference type="InterPro" id="IPR002121">
    <property type="entry name" value="HRDC_dom"/>
</dbReference>
<protein>
    <recommendedName>
        <fullName evidence="9">DNA 3'-5' helicase</fullName>
        <ecNumber evidence="9">5.6.2.4</ecNumber>
    </recommendedName>
</protein>
<sequence length="1155" mass="128315">MRVDAGRTAEASTTREGFAYSLDGQNPLAAPLNDTTSSDARVWMRVDDGAFAPATLNDRGLQSVIDFLKTPYARLNLPDPGTRRSSVRDGKSGNETIRERVLVPARANVETGKGNVGEKSAPISVANSTADELMFDDDDDDIMADIDVEQVMMHKRSGSLNAVNSSVTVSLQMAPIPARQAMTPAPMSAPRARVLEQSRAPPSGPSISCQAPPLNGSGADWRCEHGVPLHACSHRASHIEQLRPVLANIVFQLEDDDVALKNSDRKVLVYQRMEAETIIRVCEDGSRNSFHPSAPMMSHSIPVDGSRMIEAPRHQVPPQYGAPSTSAWTAPPAGDDPNDFPGWNDDLPIGDDVVIPMNGIGAVNVGSNVVVNDCQMKGGDAKDWGHTNFQWSKLCEQTLRNTFNAKSFRSLQLLAVNATMAARDCLVLMPTGGGKSLCYQLPAVVKPGITVVISPLISLIQDQLHHLSEMGIPATVLSAAKDSDNTIYDDLRSPTPELRLLYVTPEKVVRSGKLKTALQRLYERGMLNRFVLDEAHCISAWGHDFRKDYTELRGLKHLFPTTPIMCLTATATRRVQDDIVRQLNLPKCLRFFDTFNRTNLTYEVHPKLKGKQMVNEIKNLIVSRKLMRNNRVQCGIIYCFSQADCEKIATELNKIDRSVGDRERFPKRLRAVPYHAGLADNVRKKHQEMWQRDEVNIICATVAFGMGINKPNVRFVFHHSMPKSLEAYHQESGRAGRDGDHGLCILFYSWGDASKARSMLIDSARRERAQPAVLQNNLESLNTMVSYCENLADCRRTQLMAHFDERFERSHCRGMCDSCHAIANGVKFEQTDITEYARGIINIVKSTPEGIGIGLLVDVFRGSSAKTVTQKQYNRLPGYGSGKGLDKSESERIARAMVLRGFLSEKTVRSEGAGPFATTVTTIHYERHRCEPILQGRERFSMAFTKRRASAGKKVPVTTTVIIGTQPSTQPGTQSDVDGFLADMLNPNALEDNQKEQDMRNAVFAALTSWRKRMAHARELKTGKPVSLDVAFPPNLLQLLQKVRPRTADDMKKFIESGVDKANERTAIKKNNAEVLAVIKQAVECMEKGIPNPYVEDDNREEDEIEEDLDVYVNELPRMSQRRSSQQPAHSELLNAVDPSPAWKKPRRDSDVDVT</sequence>
<dbReference type="GO" id="GO:0005737">
    <property type="term" value="C:cytoplasm"/>
    <property type="evidence" value="ECO:0007669"/>
    <property type="project" value="TreeGrafter"/>
</dbReference>
<evidence type="ECO:0000259" key="11">
    <source>
        <dbReference type="PROSITE" id="PS50967"/>
    </source>
</evidence>
<dbReference type="EC" id="5.6.2.4" evidence="9"/>
<evidence type="ECO:0000259" key="12">
    <source>
        <dbReference type="PROSITE" id="PS51192"/>
    </source>
</evidence>
<gene>
    <name evidence="14" type="ORF">OLUC0939_LOCUS3307</name>
</gene>
<dbReference type="Gene3D" id="1.10.10.10">
    <property type="entry name" value="Winged helix-like DNA-binding domain superfamily/Winged helix DNA-binding domain"/>
    <property type="match status" value="1"/>
</dbReference>
<dbReference type="Pfam" id="PF09382">
    <property type="entry name" value="RQC"/>
    <property type="match status" value="1"/>
</dbReference>
<dbReference type="EMBL" id="HBDX01003838">
    <property type="protein sequence ID" value="CAD8222583.1"/>
    <property type="molecule type" value="Transcribed_RNA"/>
</dbReference>
<dbReference type="InterPro" id="IPR011545">
    <property type="entry name" value="DEAD/DEAH_box_helicase_dom"/>
</dbReference>
<dbReference type="FunFam" id="3.40.50.300:FF:001975">
    <property type="entry name" value="ATP-dependent DNA helicase"/>
    <property type="match status" value="1"/>
</dbReference>
<keyword evidence="3" id="KW-0378">Hydrolase</keyword>
<dbReference type="PROSITE" id="PS50967">
    <property type="entry name" value="HRDC"/>
    <property type="match status" value="1"/>
</dbReference>
<dbReference type="PROSITE" id="PS51192">
    <property type="entry name" value="HELICASE_ATP_BIND_1"/>
    <property type="match status" value="1"/>
</dbReference>
<dbReference type="GO" id="GO:0009378">
    <property type="term" value="F:four-way junction helicase activity"/>
    <property type="evidence" value="ECO:0007669"/>
    <property type="project" value="TreeGrafter"/>
</dbReference>
<dbReference type="PANTHER" id="PTHR13710">
    <property type="entry name" value="DNA HELICASE RECQ FAMILY MEMBER"/>
    <property type="match status" value="1"/>
</dbReference>
<feature type="domain" description="HRDC" evidence="11">
    <location>
        <begin position="997"/>
        <end position="1089"/>
    </location>
</feature>
<feature type="domain" description="Helicase ATP-binding" evidence="12">
    <location>
        <begin position="416"/>
        <end position="589"/>
    </location>
</feature>
<dbReference type="InterPro" id="IPR004589">
    <property type="entry name" value="DNA_helicase_ATP-dep_RecQ"/>
</dbReference>
<evidence type="ECO:0000256" key="10">
    <source>
        <dbReference type="SAM" id="MobiDB-lite"/>
    </source>
</evidence>
<dbReference type="Gene3D" id="3.40.50.300">
    <property type="entry name" value="P-loop containing nucleotide triphosphate hydrolases"/>
    <property type="match status" value="2"/>
</dbReference>
<dbReference type="InterPro" id="IPR014001">
    <property type="entry name" value="Helicase_ATP-bd"/>
</dbReference>
<evidence type="ECO:0000259" key="13">
    <source>
        <dbReference type="PROSITE" id="PS51194"/>
    </source>
</evidence>
<dbReference type="CDD" id="cd17920">
    <property type="entry name" value="DEXHc_RecQ"/>
    <property type="match status" value="1"/>
</dbReference>
<dbReference type="SMART" id="SM00490">
    <property type="entry name" value="HELICc"/>
    <property type="match status" value="1"/>
</dbReference>
<dbReference type="InterPro" id="IPR018982">
    <property type="entry name" value="RQC_domain"/>
</dbReference>
<dbReference type="GO" id="GO:0000724">
    <property type="term" value="P:double-strand break repair via homologous recombination"/>
    <property type="evidence" value="ECO:0007669"/>
    <property type="project" value="TreeGrafter"/>
</dbReference>
<dbReference type="SMART" id="SM00956">
    <property type="entry name" value="RQC"/>
    <property type="match status" value="1"/>
</dbReference>
<dbReference type="PROSITE" id="PS51194">
    <property type="entry name" value="HELICASE_CTER"/>
    <property type="match status" value="1"/>
</dbReference>
<keyword evidence="7" id="KW-0413">Isomerase</keyword>
<dbReference type="GO" id="GO:0005524">
    <property type="term" value="F:ATP binding"/>
    <property type="evidence" value="ECO:0007669"/>
    <property type="project" value="UniProtKB-KW"/>
</dbReference>
<evidence type="ECO:0000256" key="2">
    <source>
        <dbReference type="ARBA" id="ARBA00022741"/>
    </source>
</evidence>
<dbReference type="GO" id="GO:0005694">
    <property type="term" value="C:chromosome"/>
    <property type="evidence" value="ECO:0007669"/>
    <property type="project" value="TreeGrafter"/>
</dbReference>
<keyword evidence="2" id="KW-0547">Nucleotide-binding</keyword>
<dbReference type="NCBIfam" id="TIGR00614">
    <property type="entry name" value="recQ_fam"/>
    <property type="match status" value="1"/>
</dbReference>
<keyword evidence="6" id="KW-0238">DNA-binding</keyword>
<comment type="similarity">
    <text evidence="1">Belongs to the helicase family. RecQ subfamily.</text>
</comment>
<feature type="domain" description="Helicase C-terminal" evidence="13">
    <location>
        <begin position="609"/>
        <end position="779"/>
    </location>
</feature>
<dbReference type="InterPro" id="IPR027417">
    <property type="entry name" value="P-loop_NTPase"/>
</dbReference>
<dbReference type="GO" id="GO:0043138">
    <property type="term" value="F:3'-5' DNA helicase activity"/>
    <property type="evidence" value="ECO:0007669"/>
    <property type="project" value="UniProtKB-EC"/>
</dbReference>
<dbReference type="CDD" id="cd18794">
    <property type="entry name" value="SF2_C_RecQ"/>
    <property type="match status" value="1"/>
</dbReference>
<feature type="region of interest" description="Disordered" evidence="10">
    <location>
        <begin position="1116"/>
        <end position="1155"/>
    </location>
</feature>
<dbReference type="InterPro" id="IPR001650">
    <property type="entry name" value="Helicase_C-like"/>
</dbReference>
<dbReference type="SMART" id="SM00487">
    <property type="entry name" value="DEXDc"/>
    <property type="match status" value="1"/>
</dbReference>
<name>A0A7R9T2I7_9CHLO</name>
<dbReference type="GO" id="GO:0016787">
    <property type="term" value="F:hydrolase activity"/>
    <property type="evidence" value="ECO:0007669"/>
    <property type="project" value="UniProtKB-KW"/>
</dbReference>
<dbReference type="Pfam" id="PF00271">
    <property type="entry name" value="Helicase_C"/>
    <property type="match status" value="1"/>
</dbReference>
<dbReference type="InterPro" id="IPR036388">
    <property type="entry name" value="WH-like_DNA-bd_sf"/>
</dbReference>
<comment type="catalytic activity">
    <reaction evidence="8">
        <text>Couples ATP hydrolysis with the unwinding of duplex DNA by translocating in the 3'-5' direction.</text>
        <dbReference type="EC" id="5.6.2.4"/>
    </reaction>
</comment>
<evidence type="ECO:0000256" key="4">
    <source>
        <dbReference type="ARBA" id="ARBA00022806"/>
    </source>
</evidence>
<dbReference type="GO" id="GO:0006260">
    <property type="term" value="P:DNA replication"/>
    <property type="evidence" value="ECO:0007669"/>
    <property type="project" value="InterPro"/>
</dbReference>
<proteinExistence type="inferred from homology"/>
<evidence type="ECO:0000256" key="9">
    <source>
        <dbReference type="ARBA" id="ARBA00034808"/>
    </source>
</evidence>
<dbReference type="Pfam" id="PF16124">
    <property type="entry name" value="RecQ_Zn_bind"/>
    <property type="match status" value="1"/>
</dbReference>
<dbReference type="SUPFAM" id="SSF52540">
    <property type="entry name" value="P-loop containing nucleoside triphosphate hydrolases"/>
    <property type="match status" value="2"/>
</dbReference>
<dbReference type="FunFam" id="3.40.50.300:FF:000296">
    <property type="entry name" value="ATP-dependent DNA helicase RecQ"/>
    <property type="match status" value="1"/>
</dbReference>
<organism evidence="14">
    <name type="scientific">Ostreococcus sp. 'lucimarinus'</name>
    <dbReference type="NCBI Taxonomy" id="242159"/>
    <lineage>
        <taxon>Eukaryota</taxon>
        <taxon>Viridiplantae</taxon>
        <taxon>Chlorophyta</taxon>
        <taxon>Mamiellophyceae</taxon>
        <taxon>Mamiellales</taxon>
        <taxon>Bathycoccaceae</taxon>
        <taxon>Ostreococcus</taxon>
    </lineage>
</organism>
<dbReference type="Pfam" id="PF00270">
    <property type="entry name" value="DEAD"/>
    <property type="match status" value="1"/>
</dbReference>
<evidence type="ECO:0000256" key="8">
    <source>
        <dbReference type="ARBA" id="ARBA00034617"/>
    </source>
</evidence>
<accession>A0A7R9T2I7</accession>
<keyword evidence="4" id="KW-0347">Helicase</keyword>
<dbReference type="InterPro" id="IPR032284">
    <property type="entry name" value="RecQ_Zn-bd"/>
</dbReference>
<dbReference type="AlphaFoldDB" id="A0A7R9T2I7"/>
<dbReference type="PANTHER" id="PTHR13710:SF156">
    <property type="entry name" value="ATP-DEPENDENT DNA HELICASE Q-LIKE 4B"/>
    <property type="match status" value="1"/>
</dbReference>
<dbReference type="GO" id="GO:0005634">
    <property type="term" value="C:nucleus"/>
    <property type="evidence" value="ECO:0007669"/>
    <property type="project" value="TreeGrafter"/>
</dbReference>
<evidence type="ECO:0000256" key="1">
    <source>
        <dbReference type="ARBA" id="ARBA00005446"/>
    </source>
</evidence>
<evidence type="ECO:0000256" key="5">
    <source>
        <dbReference type="ARBA" id="ARBA00022840"/>
    </source>
</evidence>
<keyword evidence="5" id="KW-0067">ATP-binding</keyword>